<evidence type="ECO:0000313" key="4">
    <source>
        <dbReference type="EMBL" id="GAA4012893.1"/>
    </source>
</evidence>
<reference evidence="5" key="1">
    <citation type="journal article" date="2019" name="Int. J. Syst. Evol. Microbiol.">
        <title>The Global Catalogue of Microorganisms (GCM) 10K type strain sequencing project: providing services to taxonomists for standard genome sequencing and annotation.</title>
        <authorList>
            <consortium name="The Broad Institute Genomics Platform"/>
            <consortium name="The Broad Institute Genome Sequencing Center for Infectious Disease"/>
            <person name="Wu L."/>
            <person name="Ma J."/>
        </authorList>
    </citation>
    <scope>NUCLEOTIDE SEQUENCE [LARGE SCALE GENOMIC DNA]</scope>
    <source>
        <strain evidence="5">JCM 17224</strain>
    </source>
</reference>
<accession>A0ABP7SKJ1</accession>
<proteinExistence type="predicted"/>
<dbReference type="InterPro" id="IPR039477">
    <property type="entry name" value="ILEI/PANDER_dom"/>
</dbReference>
<evidence type="ECO:0000313" key="5">
    <source>
        <dbReference type="Proteomes" id="UP001500567"/>
    </source>
</evidence>
<sequence length="1733" mass="191496">MKQQYHLQYLIRGFLVLLGLMLGASPDAAAQIGTQFGNEWIVPSQQYYKIKVTRDGLHRLDYTYLTQAGITNADPSRFQLWRRGREVAIYVGGSSPTTLDPSTVVEFYGQRNDGALDVGMYKRDADHYQKLYSLYTDTAAYFLTIASPAISPKRMARVNPTPVGDAHQHWRNFRAYVYSDRYSDVDLIPFVFQPWGEPGEGFFSFPYGVGGLTSPQPTRSDSLLNNVPTSRAPQVDIQVVGSSRSAHKVTLLVAEPGSTVRRALGPPVEFNGYEQRKLTYTVQHSDIAANGIIQFYLSNDTQITGTATNTVRIGYIKTNHSQRSAWSGNRSALRFSNDSTLGTAPAYYSLDNLPATVRGFDVTDPYNVQRVEGIAEGGTRRGYVFPGALPGGRQRNLWLTDVTKATLPLPARLVQFRSIAPSAYNYLIISSETLMKPAGALANPVQTYADYRASAKGGSYQPLIVTSEQLYDQFHYGEKSALALRNFALYMLTDPRPKSLLLLGKGLAPGEFDSGVYHRQNPNAYRAPGGLVVRELVPTSLRGPSDIFLTADWRNNNYAARMATGRISAQTPAHVASYLAKLQEYEETLSRPDGPGLEWRKHALNLVGGQTEAEFTEFAGYLNQYKRRIEQPLFAGKVIKTYARTDASLPSQLSIANELNAGLALITYFGHGGTDILDFNLGNPEDANSGYNNKGKYPMMFALGCSAGNAFRARDTQFAEDWLLVPEKGLIGFMSESSFGFATELHETQDETFKLLLNDPQWYSKPVAEIQNEVSRRLASQSSTSQQASMMTTIWHADPALRLFSPPRPDFTYGAPALEIQPVGSGPVLATSPQFKLLVKVRNPGKVTYDKLDISVKREYDRGALPTRADTLYTFPNLRQALGDTTYVLVLKNTGAAFGTNTFTTTLDYQNRIAELNEDNNTATTTFVFLRPGITLLNPPEFGIVAANNLRLVGQTNVAKAARSFDVELDTVPTFNSALIQRTTVQAPLVAEWRPRLPVLAGRDSVVWYWRMRFQTKLEPSENDEWSTSSFRIINTRPGGWSQSHHGQFRRDELDRLNVAAPSGKWSFSDLTQLLTLRTQGAGQNAAGKDSVTFRAGYGVQLGNDQLSVLSCAVGLPNILVSVYDGNSLKPLRTLGGGPYDSCGTEPNRFYHFTASATDNINSPVRQQQLLSLLTNLPQGAYVALVSVNRVNFASFSPALKAVFTALGSQKINQLQNGDPFVFLARKGPGAQPAQERTYDSSLPGWRTKQVVSLNGPLITRTNSGTLTSALIGPAQEWTTLYHTIRTEPSDSYTLQLIGVDAQKVEHVLPQARNVTDRTYSLSSISAKQYPFLKIQLTLRDELNRTAPQLKELMVTYKGFPEGVVRPDSVLAKTPNAYAPATLVAQAATGYLKVPVVFQNVTPIAFGTSLKARITVRSTGGTTTAERITEVTLPNLAANGALQFNAEADVRDLSGDLTLQVDLNMDKSGARQPELFYFNNVLTLPAFRVENRNLPPVLDVAFDGQHILNGDIVSPAPLITVLMSDDNRLRPITKDNAFDVVLIRPNGTQTKVDLLRDTNITFVADSTKGTARLEYQPGKAGALTDGIYRLEVQGRDASNTQASTEEKYSITFEVINASTITHFYPYPNPITSKARFVFTLTGSELPRNMKIQVMTLTGKVVREIMMQEMGLIHIGSNITDYAWDGTDQFGDRLANGTYLYRVVMDDPTNQFERRKTDGDKSFKKEWGKLVLLR</sequence>
<evidence type="ECO:0000259" key="2">
    <source>
        <dbReference type="Pfam" id="PF01364"/>
    </source>
</evidence>
<dbReference type="Pfam" id="PF01364">
    <property type="entry name" value="Peptidase_C25"/>
    <property type="match status" value="1"/>
</dbReference>
<keyword evidence="5" id="KW-1185">Reference proteome</keyword>
<gene>
    <name evidence="4" type="ORF">GCM10022408_27110</name>
</gene>
<dbReference type="Pfam" id="PF15711">
    <property type="entry name" value="ILEI"/>
    <property type="match status" value="1"/>
</dbReference>
<feature type="signal peptide" evidence="1">
    <location>
        <begin position="1"/>
        <end position="29"/>
    </location>
</feature>
<dbReference type="Proteomes" id="UP001500567">
    <property type="component" value="Unassembled WGS sequence"/>
</dbReference>
<feature type="chain" id="PRO_5047122384" description="Gingipain domain-containing protein" evidence="1">
    <location>
        <begin position="30"/>
        <end position="1733"/>
    </location>
</feature>
<comment type="caution">
    <text evidence="4">The sequence shown here is derived from an EMBL/GenBank/DDBJ whole genome shotgun (WGS) entry which is preliminary data.</text>
</comment>
<dbReference type="Gene3D" id="2.60.40.4070">
    <property type="match status" value="1"/>
</dbReference>
<dbReference type="InterPro" id="IPR013783">
    <property type="entry name" value="Ig-like_fold"/>
</dbReference>
<dbReference type="SUPFAM" id="SSF52129">
    <property type="entry name" value="Caspase-like"/>
    <property type="match status" value="1"/>
</dbReference>
<organism evidence="4 5">
    <name type="scientific">Hymenobacter fastidiosus</name>
    <dbReference type="NCBI Taxonomy" id="486264"/>
    <lineage>
        <taxon>Bacteria</taxon>
        <taxon>Pseudomonadati</taxon>
        <taxon>Bacteroidota</taxon>
        <taxon>Cytophagia</taxon>
        <taxon>Cytophagales</taxon>
        <taxon>Hymenobacteraceae</taxon>
        <taxon>Hymenobacter</taxon>
    </lineage>
</organism>
<evidence type="ECO:0000259" key="3">
    <source>
        <dbReference type="Pfam" id="PF15711"/>
    </source>
</evidence>
<name>A0ABP7SKJ1_9BACT</name>
<dbReference type="RefSeq" id="WP_345073726.1">
    <property type="nucleotide sequence ID" value="NZ_BAABDJ010000033.1"/>
</dbReference>
<dbReference type="Gene3D" id="3.40.50.1460">
    <property type="match status" value="1"/>
</dbReference>
<evidence type="ECO:0008006" key="6">
    <source>
        <dbReference type="Google" id="ProtNLM"/>
    </source>
</evidence>
<dbReference type="Gene3D" id="2.60.40.10">
    <property type="entry name" value="Immunoglobulins"/>
    <property type="match status" value="1"/>
</dbReference>
<dbReference type="InterPro" id="IPR001769">
    <property type="entry name" value="Gingipain"/>
</dbReference>
<keyword evidence="1" id="KW-0732">Signal</keyword>
<dbReference type="InterPro" id="IPR029030">
    <property type="entry name" value="Caspase-like_dom_sf"/>
</dbReference>
<protein>
    <recommendedName>
        <fullName evidence="6">Gingipain domain-containing protein</fullName>
    </recommendedName>
</protein>
<dbReference type="EMBL" id="BAABDJ010000033">
    <property type="protein sequence ID" value="GAA4012893.1"/>
    <property type="molecule type" value="Genomic_DNA"/>
</dbReference>
<evidence type="ECO:0000256" key="1">
    <source>
        <dbReference type="SAM" id="SignalP"/>
    </source>
</evidence>
<feature type="domain" description="Gingipain" evidence="2">
    <location>
        <begin position="426"/>
        <end position="803"/>
    </location>
</feature>
<feature type="domain" description="ILEI/PANDER" evidence="3">
    <location>
        <begin position="1165"/>
        <end position="1228"/>
    </location>
</feature>